<organism evidence="2 3">
    <name type="scientific">Sedimentibacter acidaminivorans</name>
    <dbReference type="NCBI Taxonomy" id="913099"/>
    <lineage>
        <taxon>Bacteria</taxon>
        <taxon>Bacillati</taxon>
        <taxon>Bacillota</taxon>
        <taxon>Tissierellia</taxon>
        <taxon>Sedimentibacter</taxon>
    </lineage>
</organism>
<reference evidence="2 3" key="1">
    <citation type="submission" date="2021-03" db="EMBL/GenBank/DDBJ databases">
        <title>Genomic Encyclopedia of Type Strains, Phase IV (KMG-IV): sequencing the most valuable type-strain genomes for metagenomic binning, comparative biology and taxonomic classification.</title>
        <authorList>
            <person name="Goeker M."/>
        </authorList>
    </citation>
    <scope>NUCLEOTIDE SEQUENCE [LARGE SCALE GENOMIC DNA]</scope>
    <source>
        <strain evidence="2 3">DSM 24004</strain>
    </source>
</reference>
<dbReference type="Gene3D" id="1.10.260.40">
    <property type="entry name" value="lambda repressor-like DNA-binding domains"/>
    <property type="match status" value="1"/>
</dbReference>
<evidence type="ECO:0000259" key="1">
    <source>
        <dbReference type="PROSITE" id="PS50943"/>
    </source>
</evidence>
<accession>A0ABS4GDU3</accession>
<keyword evidence="3" id="KW-1185">Reference proteome</keyword>
<dbReference type="InterPro" id="IPR001387">
    <property type="entry name" value="Cro/C1-type_HTH"/>
</dbReference>
<dbReference type="SUPFAM" id="SSF47413">
    <property type="entry name" value="lambda repressor-like DNA-binding domains"/>
    <property type="match status" value="1"/>
</dbReference>
<dbReference type="InterPro" id="IPR010982">
    <property type="entry name" value="Lambda_DNA-bd_dom_sf"/>
</dbReference>
<sequence>MKIDRTHKPYLKLKGFLVEKDIKQYEVAKLLGKTKSTFNQNLNGTGSDFTLNDVRIICSSYNISADEYFFNQKVSKTI</sequence>
<evidence type="ECO:0000313" key="2">
    <source>
        <dbReference type="EMBL" id="MBP1925865.1"/>
    </source>
</evidence>
<dbReference type="CDD" id="cd00093">
    <property type="entry name" value="HTH_XRE"/>
    <property type="match status" value="1"/>
</dbReference>
<protein>
    <submittedName>
        <fullName evidence="2">Transcriptional regulator with XRE-family HTH domain</fullName>
    </submittedName>
</protein>
<evidence type="ECO:0000313" key="3">
    <source>
        <dbReference type="Proteomes" id="UP001519342"/>
    </source>
</evidence>
<dbReference type="Proteomes" id="UP001519342">
    <property type="component" value="Unassembled WGS sequence"/>
</dbReference>
<gene>
    <name evidence="2" type="ORF">J2Z76_001726</name>
</gene>
<dbReference type="RefSeq" id="WP_245210384.1">
    <property type="nucleotide sequence ID" value="NZ_JAGGKS010000004.1"/>
</dbReference>
<name>A0ABS4GDU3_9FIRM</name>
<feature type="domain" description="HTH cro/C1-type" evidence="1">
    <location>
        <begin position="13"/>
        <end position="68"/>
    </location>
</feature>
<dbReference type="Pfam" id="PF13443">
    <property type="entry name" value="HTH_26"/>
    <property type="match status" value="1"/>
</dbReference>
<dbReference type="EMBL" id="JAGGKS010000004">
    <property type="protein sequence ID" value="MBP1925865.1"/>
    <property type="molecule type" value="Genomic_DNA"/>
</dbReference>
<dbReference type="PROSITE" id="PS50943">
    <property type="entry name" value="HTH_CROC1"/>
    <property type="match status" value="1"/>
</dbReference>
<proteinExistence type="predicted"/>
<comment type="caution">
    <text evidence="2">The sequence shown here is derived from an EMBL/GenBank/DDBJ whole genome shotgun (WGS) entry which is preliminary data.</text>
</comment>